<dbReference type="PATRIC" id="fig|86416.3.peg.4157"/>
<dbReference type="STRING" id="86416.Clopa_4154"/>
<dbReference type="KEGG" id="cpas:Clopa_4154"/>
<feature type="domain" description="N-acetyltransferase" evidence="1">
    <location>
        <begin position="7"/>
        <end position="141"/>
    </location>
</feature>
<dbReference type="InterPro" id="IPR016181">
    <property type="entry name" value="Acyl_CoA_acyltransferase"/>
</dbReference>
<dbReference type="PROSITE" id="PS51186">
    <property type="entry name" value="GNAT"/>
    <property type="match status" value="1"/>
</dbReference>
<dbReference type="AlphaFoldDB" id="R4KB23"/>
<organism evidence="2 3">
    <name type="scientific">Clostridium pasteurianum BC1</name>
    <dbReference type="NCBI Taxonomy" id="86416"/>
    <lineage>
        <taxon>Bacteria</taxon>
        <taxon>Bacillati</taxon>
        <taxon>Bacillota</taxon>
        <taxon>Clostridia</taxon>
        <taxon>Eubacteriales</taxon>
        <taxon>Clostridiaceae</taxon>
        <taxon>Clostridium</taxon>
    </lineage>
</organism>
<dbReference type="CDD" id="cd04301">
    <property type="entry name" value="NAT_SF"/>
    <property type="match status" value="1"/>
</dbReference>
<reference evidence="2 3" key="1">
    <citation type="submission" date="2012-01" db="EMBL/GenBank/DDBJ databases">
        <title>Complete sequence of chromosome of Clostridium pasteurianum BC1.</title>
        <authorList>
            <consortium name="US DOE Joint Genome Institute"/>
            <person name="Lucas S."/>
            <person name="Han J."/>
            <person name="Lapidus A."/>
            <person name="Cheng J.-F."/>
            <person name="Goodwin L."/>
            <person name="Pitluck S."/>
            <person name="Peters L."/>
            <person name="Mikhailova N."/>
            <person name="Teshima H."/>
            <person name="Detter J.C."/>
            <person name="Han C."/>
            <person name="Tapia R."/>
            <person name="Land M."/>
            <person name="Hauser L."/>
            <person name="Kyrpides N."/>
            <person name="Ivanova N."/>
            <person name="Pagani I."/>
            <person name="Dunn J."/>
            <person name="Taghavi S."/>
            <person name="Francis A."/>
            <person name="van der Lelie D."/>
            <person name="Woyke T."/>
        </authorList>
    </citation>
    <scope>NUCLEOTIDE SEQUENCE [LARGE SCALE GENOMIC DNA]</scope>
    <source>
        <strain evidence="2 3">BC1</strain>
    </source>
</reference>
<dbReference type="Proteomes" id="UP000013523">
    <property type="component" value="Chromosome"/>
</dbReference>
<dbReference type="OrthoDB" id="9775804at2"/>
<keyword evidence="2" id="KW-0808">Transferase</keyword>
<dbReference type="GO" id="GO:0016747">
    <property type="term" value="F:acyltransferase activity, transferring groups other than amino-acyl groups"/>
    <property type="evidence" value="ECO:0007669"/>
    <property type="project" value="InterPro"/>
</dbReference>
<dbReference type="HOGENOM" id="CLU_086503_7_1_9"/>
<dbReference type="EMBL" id="CP003261">
    <property type="protein sequence ID" value="AGK98886.1"/>
    <property type="molecule type" value="Genomic_DNA"/>
</dbReference>
<dbReference type="SUPFAM" id="SSF55729">
    <property type="entry name" value="Acyl-CoA N-acyltransferases (Nat)"/>
    <property type="match status" value="1"/>
</dbReference>
<gene>
    <name evidence="2" type="ORF">Clopa_4154</name>
</gene>
<dbReference type="Gene3D" id="3.40.630.30">
    <property type="match status" value="1"/>
</dbReference>
<sequence length="141" mass="16249">MVITNNLHIVNRIPTIEEFVNIRKETGWETYDLKAAEVSLKNSLFSVCADYNEKIVGYGRIVGDKGMYFYIQNMIVLPKFQGKGVGKLIMRELMKYIDNNCPRGSFIGLMASRGKEEFYEKFNFITRPEGKYGAGMFILKH</sequence>
<protein>
    <submittedName>
        <fullName evidence="2">Putative acetyltransferase</fullName>
    </submittedName>
</protein>
<accession>R4KB23</accession>
<evidence type="ECO:0000313" key="2">
    <source>
        <dbReference type="EMBL" id="AGK98886.1"/>
    </source>
</evidence>
<keyword evidence="3" id="KW-1185">Reference proteome</keyword>
<dbReference type="InterPro" id="IPR000182">
    <property type="entry name" value="GNAT_dom"/>
</dbReference>
<dbReference type="InterPro" id="IPR053144">
    <property type="entry name" value="Acetyltransferase_Butenolide"/>
</dbReference>
<dbReference type="PANTHER" id="PTHR43233:SF1">
    <property type="entry name" value="FAMILY N-ACETYLTRANSFERASE, PUTATIVE (AFU_ORTHOLOGUE AFUA_6G03350)-RELATED"/>
    <property type="match status" value="1"/>
</dbReference>
<dbReference type="PANTHER" id="PTHR43233">
    <property type="entry name" value="FAMILY N-ACETYLTRANSFERASE, PUTATIVE (AFU_ORTHOLOGUE AFUA_6G03350)-RELATED"/>
    <property type="match status" value="1"/>
</dbReference>
<proteinExistence type="predicted"/>
<evidence type="ECO:0000259" key="1">
    <source>
        <dbReference type="PROSITE" id="PS51186"/>
    </source>
</evidence>
<dbReference type="Pfam" id="PF13673">
    <property type="entry name" value="Acetyltransf_10"/>
    <property type="match status" value="1"/>
</dbReference>
<evidence type="ECO:0000313" key="3">
    <source>
        <dbReference type="Proteomes" id="UP000013523"/>
    </source>
</evidence>
<dbReference type="RefSeq" id="WP_015617161.1">
    <property type="nucleotide sequence ID" value="NC_021182.1"/>
</dbReference>
<dbReference type="eggNOG" id="COG0454">
    <property type="taxonomic scope" value="Bacteria"/>
</dbReference>
<name>R4KB23_CLOPA</name>